<dbReference type="EMBL" id="SIRL01000010">
    <property type="protein sequence ID" value="TBN48556.1"/>
    <property type="molecule type" value="Genomic_DNA"/>
</dbReference>
<dbReference type="OrthoDB" id="7859824at2"/>
<dbReference type="Proteomes" id="UP000292859">
    <property type="component" value="Unassembled WGS sequence"/>
</dbReference>
<keyword evidence="1" id="KW-0732">Signal</keyword>
<reference evidence="4" key="2">
    <citation type="submission" date="2017-06" db="EMBL/GenBank/DDBJ databases">
        <authorList>
            <person name="Varghese N."/>
            <person name="Submissions S."/>
        </authorList>
    </citation>
    <scope>NUCLEOTIDE SEQUENCE [LARGE SCALE GENOMIC DNA]</scope>
    <source>
        <strain evidence="4">DSM 26170</strain>
    </source>
</reference>
<evidence type="ECO:0000313" key="5">
    <source>
        <dbReference type="Proteomes" id="UP000292859"/>
    </source>
</evidence>
<dbReference type="Proteomes" id="UP000198409">
    <property type="component" value="Unassembled WGS sequence"/>
</dbReference>
<feature type="signal peptide" evidence="1">
    <location>
        <begin position="1"/>
        <end position="21"/>
    </location>
</feature>
<evidence type="ECO:0000313" key="3">
    <source>
        <dbReference type="EMBL" id="TBN48556.1"/>
    </source>
</evidence>
<sequence>MRCLVLLFLLCACASPSPRMSGAIRHEVRLDGIDFVVFQKDDRAEVVRMTFLARPSRSGVPRLMAEAAAQATGCEIIAFSRKTLVPGDTGVAEFDLDCWGALTPRPES</sequence>
<dbReference type="EMBL" id="FZNM01000010">
    <property type="protein sequence ID" value="SNR58981.1"/>
    <property type="molecule type" value="Genomic_DNA"/>
</dbReference>
<reference evidence="2" key="1">
    <citation type="submission" date="2017-06" db="EMBL/GenBank/DDBJ databases">
        <authorList>
            <person name="Kim H.J."/>
            <person name="Triplett B.A."/>
        </authorList>
    </citation>
    <scope>NUCLEOTIDE SEQUENCE [LARGE SCALE GENOMIC DNA]</scope>
    <source>
        <strain evidence="2">DSM 26170</strain>
    </source>
</reference>
<evidence type="ECO:0000313" key="4">
    <source>
        <dbReference type="Proteomes" id="UP000198409"/>
    </source>
</evidence>
<proteinExistence type="predicted"/>
<evidence type="ECO:0008006" key="6">
    <source>
        <dbReference type="Google" id="ProtNLM"/>
    </source>
</evidence>
<protein>
    <recommendedName>
        <fullName evidence="6">Lipoprotein</fullName>
    </recommendedName>
</protein>
<dbReference type="AlphaFoldDB" id="A0A238XK76"/>
<evidence type="ECO:0000313" key="2">
    <source>
        <dbReference type="EMBL" id="SNR58981.1"/>
    </source>
</evidence>
<dbReference type="RefSeq" id="WP_089388757.1">
    <property type="nucleotide sequence ID" value="NZ_FZNM01000010.1"/>
</dbReference>
<evidence type="ECO:0000256" key="1">
    <source>
        <dbReference type="SAM" id="SignalP"/>
    </source>
</evidence>
<feature type="chain" id="PRO_5012602067" description="Lipoprotein" evidence="1">
    <location>
        <begin position="22"/>
        <end position="108"/>
    </location>
</feature>
<reference evidence="3 5" key="3">
    <citation type="submission" date="2019-02" db="EMBL/GenBank/DDBJ databases">
        <authorList>
            <person name="Zhang G."/>
        </authorList>
    </citation>
    <scope>NUCLEOTIDE SEQUENCE [LARGE SCALE GENOMIC DNA]</scope>
    <source>
        <strain evidence="3 5">CMB17</strain>
    </source>
</reference>
<gene>
    <name evidence="3" type="ORF">EYF88_13745</name>
    <name evidence="2" type="ORF">SAMN06265378_110105</name>
</gene>
<name>A0A238XK76_9RHOB</name>
<keyword evidence="5" id="KW-1185">Reference proteome</keyword>
<accession>A0A238XK76</accession>
<organism evidence="2 4">
    <name type="scientific">Paracoccus sediminis</name>
    <dbReference type="NCBI Taxonomy" id="1214787"/>
    <lineage>
        <taxon>Bacteria</taxon>
        <taxon>Pseudomonadati</taxon>
        <taxon>Pseudomonadota</taxon>
        <taxon>Alphaproteobacteria</taxon>
        <taxon>Rhodobacterales</taxon>
        <taxon>Paracoccaceae</taxon>
        <taxon>Paracoccus</taxon>
    </lineage>
</organism>